<reference evidence="1" key="1">
    <citation type="submission" date="2022-04" db="EMBL/GenBank/DDBJ databases">
        <title>Genome of the entomopathogenic fungus Entomophthora muscae.</title>
        <authorList>
            <person name="Elya C."/>
            <person name="Lovett B.R."/>
            <person name="Lee E."/>
            <person name="Macias A.M."/>
            <person name="Hajek A.E."/>
            <person name="De Bivort B.L."/>
            <person name="Kasson M.T."/>
            <person name="De Fine Licht H.H."/>
            <person name="Stajich J.E."/>
        </authorList>
    </citation>
    <scope>NUCLEOTIDE SEQUENCE</scope>
    <source>
        <strain evidence="1">Berkeley</strain>
    </source>
</reference>
<organism evidence="1 2">
    <name type="scientific">Entomophthora muscae</name>
    <dbReference type="NCBI Taxonomy" id="34485"/>
    <lineage>
        <taxon>Eukaryota</taxon>
        <taxon>Fungi</taxon>
        <taxon>Fungi incertae sedis</taxon>
        <taxon>Zoopagomycota</taxon>
        <taxon>Entomophthoromycotina</taxon>
        <taxon>Entomophthoromycetes</taxon>
        <taxon>Entomophthorales</taxon>
        <taxon>Entomophthoraceae</taxon>
        <taxon>Entomophthora</taxon>
    </lineage>
</organism>
<dbReference type="EMBL" id="QTSX02000090">
    <property type="protein sequence ID" value="KAJ9088781.1"/>
    <property type="molecule type" value="Genomic_DNA"/>
</dbReference>
<evidence type="ECO:0000313" key="2">
    <source>
        <dbReference type="Proteomes" id="UP001165960"/>
    </source>
</evidence>
<keyword evidence="2" id="KW-1185">Reference proteome</keyword>
<name>A0ACC2UQK5_9FUNG</name>
<proteinExistence type="predicted"/>
<evidence type="ECO:0000313" key="1">
    <source>
        <dbReference type="EMBL" id="KAJ9088781.1"/>
    </source>
</evidence>
<dbReference type="Proteomes" id="UP001165960">
    <property type="component" value="Unassembled WGS sequence"/>
</dbReference>
<accession>A0ACC2UQK5</accession>
<comment type="caution">
    <text evidence="1">The sequence shown here is derived from an EMBL/GenBank/DDBJ whole genome shotgun (WGS) entry which is preliminary data.</text>
</comment>
<gene>
    <name evidence="1" type="ORF">DSO57_1019791</name>
</gene>
<protein>
    <submittedName>
        <fullName evidence="1">Uncharacterized protein</fullName>
    </submittedName>
</protein>
<sequence length="52" mass="5807">MMDPDTSPERYLPDKEEVNEDLLHQVLAVNAVTRSQAIHTEALPSCEAIKTV</sequence>